<gene>
    <name evidence="1" type="ORF">PIQ37_16905</name>
</gene>
<reference evidence="1 2" key="1">
    <citation type="journal article" date="2024" name="FEMS Microbiol. Lett.">
        <title>Xanthomonas protegens sp. nov., a novel rice seed-associated bacterium, provides in vivo protection against X. oryzae pv. oryzae, the bacterial leaf blight pathogen.</title>
        <authorList>
            <person name="Rana R."/>
            <person name="Sharma A."/>
            <person name="Madhavan V.N."/>
            <person name="Korpole S."/>
            <person name="Sonti R.V."/>
            <person name="Patel H.K."/>
            <person name="Patil P.B."/>
        </authorList>
    </citation>
    <scope>NUCLEOTIDE SEQUENCE [LARGE SCALE GENOMIC DNA]</scope>
    <source>
        <strain evidence="1 2">PPL118</strain>
    </source>
</reference>
<evidence type="ECO:0000313" key="2">
    <source>
        <dbReference type="Proteomes" id="UP001486626"/>
    </source>
</evidence>
<sequence length="98" mass="11069">MKFTLVRNIYFNSQSTGLVSKYVAKDVESEVSPQVGFEFEDSAWHRDDPIRAESISIDSDTGKCTVTLNSRELGAASDVEKLFKVAVQLHGWKDWLSR</sequence>
<dbReference type="RefSeq" id="WP_342074353.1">
    <property type="nucleotide sequence ID" value="NZ_JAQJCQ010000016.1"/>
</dbReference>
<organism evidence="1 2">
    <name type="scientific">Xanthomonas protegens</name>
    <dbReference type="NCBI Taxonomy" id="3380705"/>
    <lineage>
        <taxon>Bacteria</taxon>
        <taxon>Pseudomonadati</taxon>
        <taxon>Pseudomonadota</taxon>
        <taxon>Gammaproteobacteria</taxon>
        <taxon>Lysobacterales</taxon>
        <taxon>Lysobacteraceae</taxon>
        <taxon>Xanthomonas</taxon>
    </lineage>
</organism>
<comment type="caution">
    <text evidence="1">The sequence shown here is derived from an EMBL/GenBank/DDBJ whole genome shotgun (WGS) entry which is preliminary data.</text>
</comment>
<name>A0ABU9LE83_9XANT</name>
<proteinExistence type="predicted"/>
<dbReference type="EMBL" id="JAQJCQ010000016">
    <property type="protein sequence ID" value="MEL4893104.1"/>
    <property type="molecule type" value="Genomic_DNA"/>
</dbReference>
<accession>A0ABU9LE83</accession>
<protein>
    <submittedName>
        <fullName evidence="1">Uncharacterized protein</fullName>
    </submittedName>
</protein>
<keyword evidence="2" id="KW-1185">Reference proteome</keyword>
<dbReference type="Proteomes" id="UP001486626">
    <property type="component" value="Unassembled WGS sequence"/>
</dbReference>
<evidence type="ECO:0000313" key="1">
    <source>
        <dbReference type="EMBL" id="MEL4893104.1"/>
    </source>
</evidence>